<dbReference type="InterPro" id="IPR058594">
    <property type="entry name" value="PB1-like_dom_pln"/>
</dbReference>
<accession>A0AAU9SFU0</accession>
<dbReference type="CDD" id="cd22363">
    <property type="entry name" value="tRNA-intron_lyase_C"/>
    <property type="match status" value="1"/>
</dbReference>
<feature type="compositionally biased region" description="Acidic residues" evidence="4">
    <location>
        <begin position="132"/>
        <end position="156"/>
    </location>
</feature>
<evidence type="ECO:0000313" key="8">
    <source>
        <dbReference type="EMBL" id="CAH2065344.1"/>
    </source>
</evidence>
<dbReference type="InterPro" id="IPR006676">
    <property type="entry name" value="tRNA_splic"/>
</dbReference>
<evidence type="ECO:0000256" key="1">
    <source>
        <dbReference type="ARBA" id="ARBA00008078"/>
    </source>
</evidence>
<dbReference type="InterPro" id="IPR036167">
    <property type="entry name" value="tRNA_intron_Endo_cat-like_sf"/>
</dbReference>
<evidence type="ECO:0000256" key="4">
    <source>
        <dbReference type="SAM" id="MobiDB-lite"/>
    </source>
</evidence>
<evidence type="ECO:0000259" key="5">
    <source>
        <dbReference type="Pfam" id="PF01974"/>
    </source>
</evidence>
<dbReference type="Pfam" id="PF02778">
    <property type="entry name" value="tRNA_int_endo_N"/>
    <property type="match status" value="1"/>
</dbReference>
<dbReference type="GO" id="GO:0000213">
    <property type="term" value="F:tRNA-intron lyase activity"/>
    <property type="evidence" value="ECO:0007669"/>
    <property type="project" value="UniProtKB-EC"/>
</dbReference>
<organism evidence="8 9">
    <name type="scientific">Thlaspi arvense</name>
    <name type="common">Field penny-cress</name>
    <dbReference type="NCBI Taxonomy" id="13288"/>
    <lineage>
        <taxon>Eukaryota</taxon>
        <taxon>Viridiplantae</taxon>
        <taxon>Streptophyta</taxon>
        <taxon>Embryophyta</taxon>
        <taxon>Tracheophyta</taxon>
        <taxon>Spermatophyta</taxon>
        <taxon>Magnoliopsida</taxon>
        <taxon>eudicotyledons</taxon>
        <taxon>Gunneridae</taxon>
        <taxon>Pentapetalae</taxon>
        <taxon>rosids</taxon>
        <taxon>malvids</taxon>
        <taxon>Brassicales</taxon>
        <taxon>Brassicaceae</taxon>
        <taxon>Thlaspideae</taxon>
        <taxon>Thlaspi</taxon>
    </lineage>
</organism>
<protein>
    <recommendedName>
        <fullName evidence="2">tRNA-intron lyase</fullName>
        <ecNumber evidence="2">4.6.1.16</ecNumber>
    </recommendedName>
</protein>
<dbReference type="PANTHER" id="PTHR21227:SF0">
    <property type="entry name" value="TRNA-SPLICING ENDONUCLEASE SUBUNIT SEN2"/>
    <property type="match status" value="1"/>
</dbReference>
<evidence type="ECO:0000259" key="7">
    <source>
        <dbReference type="Pfam" id="PF26130"/>
    </source>
</evidence>
<feature type="domain" description="tRNA intron endonuclease N-terminal" evidence="6">
    <location>
        <begin position="398"/>
        <end position="457"/>
    </location>
</feature>
<dbReference type="Pfam" id="PF26130">
    <property type="entry name" value="PB1-like"/>
    <property type="match status" value="1"/>
</dbReference>
<dbReference type="SUPFAM" id="SSF53032">
    <property type="entry name" value="tRNA-intron endonuclease catalytic domain-like"/>
    <property type="match status" value="1"/>
</dbReference>
<feature type="compositionally biased region" description="Basic and acidic residues" evidence="4">
    <location>
        <begin position="240"/>
        <end position="255"/>
    </location>
</feature>
<reference evidence="8 9" key="1">
    <citation type="submission" date="2022-03" db="EMBL/GenBank/DDBJ databases">
        <authorList>
            <person name="Nunn A."/>
            <person name="Chopra R."/>
            <person name="Nunn A."/>
            <person name="Contreras Garrido A."/>
        </authorList>
    </citation>
    <scope>NUCLEOTIDE SEQUENCE [LARGE SCALE GENOMIC DNA]</scope>
</reference>
<dbReference type="EC" id="4.6.1.16" evidence="2"/>
<dbReference type="GO" id="GO:0000214">
    <property type="term" value="C:tRNA-intron endonuclease complex"/>
    <property type="evidence" value="ECO:0007669"/>
    <property type="project" value="TreeGrafter"/>
</dbReference>
<dbReference type="EMBL" id="OU466861">
    <property type="protein sequence ID" value="CAH2065344.1"/>
    <property type="molecule type" value="Genomic_DNA"/>
</dbReference>
<dbReference type="InterPro" id="IPR006677">
    <property type="entry name" value="tRNA_intron_Endonuc_cat-like"/>
</dbReference>
<dbReference type="Pfam" id="PF01974">
    <property type="entry name" value="tRNA_int_endo"/>
    <property type="match status" value="1"/>
</dbReference>
<dbReference type="Gene3D" id="3.40.1350.10">
    <property type="match status" value="1"/>
</dbReference>
<evidence type="ECO:0000256" key="3">
    <source>
        <dbReference type="ARBA" id="ARBA00034031"/>
    </source>
</evidence>
<dbReference type="PANTHER" id="PTHR21227">
    <property type="entry name" value="TRNA-SPLICING ENDONUCLEASE SUBUNIT SEN2"/>
    <property type="match status" value="1"/>
</dbReference>
<dbReference type="GO" id="GO:0000379">
    <property type="term" value="P:tRNA-type intron splice site recognition and cleavage"/>
    <property type="evidence" value="ECO:0007669"/>
    <property type="project" value="TreeGrafter"/>
</dbReference>
<comment type="similarity">
    <text evidence="1">Belongs to the tRNA-intron endonuclease family.</text>
</comment>
<feature type="domain" description="tRNA intron endonuclease catalytic" evidence="5">
    <location>
        <begin position="480"/>
        <end position="561"/>
    </location>
</feature>
<feature type="region of interest" description="Disordered" evidence="4">
    <location>
        <begin position="132"/>
        <end position="295"/>
    </location>
</feature>
<dbReference type="GO" id="GO:0005737">
    <property type="term" value="C:cytoplasm"/>
    <property type="evidence" value="ECO:0007669"/>
    <property type="project" value="TreeGrafter"/>
</dbReference>
<dbReference type="AlphaFoldDB" id="A0AAU9SFU0"/>
<dbReference type="InterPro" id="IPR006678">
    <property type="entry name" value="tRNA_intron_Endonuc_N"/>
</dbReference>
<feature type="compositionally biased region" description="Basic and acidic residues" evidence="4">
    <location>
        <begin position="175"/>
        <end position="197"/>
    </location>
</feature>
<feature type="compositionally biased region" description="Low complexity" evidence="4">
    <location>
        <begin position="315"/>
        <end position="334"/>
    </location>
</feature>
<evidence type="ECO:0000256" key="2">
    <source>
        <dbReference type="ARBA" id="ARBA00012573"/>
    </source>
</evidence>
<sequence length="693" mass="77838">MSDEDEKLKIHIHYGGVMSKEGNKLRYKDRSLAPDMLVDPDFLTFSIFEDFSKNKEVVCDVEKAWYRLPTEDMSMARLIWQDKDRELMKMASEAKECGEVYIYLGHSVSQQSVENSASLMTNVDENEAIEECLDDGENADDEYGGEEEDREEEESDAENREGESSEEREEEVGHEEEREPSETRQEEEVPSETRQEEEVPSEDENQILDEGGADDPRFANLFALAEVETPTVHSKASKGNVDDEAGHDSDIEGERLLPPGEYPDSPEDTDPGSSDPYPPRKRKATTKKSQLFTPNQSQLSQPFIAHAAASSTAHAAASSTAPASSTAAASSTEPQPKRRGRPPGRGNARKVTVPRGIGVHISMAPRWKWKGAEAKALAEPISKTVSDLQSSLARTKASGFLSSCNVLLSVEPEQAELLDRCCFGRPVVCAEKDKRWIQLTFEEAFFLFYRLKCIKISFEVRFLENKVELWRFIRASKPNFATSYKAYSHLRSKNWIVRSGLQYGVDFVAYRHHPSLVHSEYAVLVQSVDENDRLKVCSDIHCSVRLTGSVAKTLLVLNINGERTTQWKSKYYVDGVPNLAVEMTRVRFRHPSFTGRFIVIDPLDIPISRISNHVEDNENDKHDDVDHRHFSPALLQAPENTGFTRAALSGFVGPIVPPPCIQYVSLPYENPQSVGGLQHPDCNLATITYHDPH</sequence>
<feature type="domain" description="PB1-like" evidence="7">
    <location>
        <begin position="5"/>
        <end position="105"/>
    </location>
</feature>
<feature type="compositionally biased region" description="Acidic residues" evidence="4">
    <location>
        <begin position="198"/>
        <end position="213"/>
    </location>
</feature>
<feature type="region of interest" description="Disordered" evidence="4">
    <location>
        <begin position="315"/>
        <end position="352"/>
    </location>
</feature>
<proteinExistence type="inferred from homology"/>
<dbReference type="GO" id="GO:0003676">
    <property type="term" value="F:nucleic acid binding"/>
    <property type="evidence" value="ECO:0007669"/>
    <property type="project" value="InterPro"/>
</dbReference>
<name>A0AAU9SFU0_THLAR</name>
<gene>
    <name evidence="8" type="ORF">TAV2_LOCUS16579</name>
</gene>
<keyword evidence="9" id="KW-1185">Reference proteome</keyword>
<evidence type="ECO:0000313" key="9">
    <source>
        <dbReference type="Proteomes" id="UP000836841"/>
    </source>
</evidence>
<dbReference type="InterPro" id="IPR011856">
    <property type="entry name" value="tRNA_endonuc-like_dom_sf"/>
</dbReference>
<comment type="catalytic activity">
    <reaction evidence="3">
        <text>pretRNA = a 3'-half-tRNA molecule with a 5'-OH end + a 5'-half-tRNA molecule with a 2',3'-cyclic phosphate end + an intron with a 2',3'-cyclic phosphate and a 5'-hydroxyl terminus.</text>
        <dbReference type="EC" id="4.6.1.16"/>
    </reaction>
</comment>
<dbReference type="Proteomes" id="UP000836841">
    <property type="component" value="Chromosome 5"/>
</dbReference>
<evidence type="ECO:0000259" key="6">
    <source>
        <dbReference type="Pfam" id="PF02778"/>
    </source>
</evidence>